<evidence type="ECO:0000259" key="2">
    <source>
        <dbReference type="Pfam" id="PF08239"/>
    </source>
</evidence>
<dbReference type="Gene3D" id="2.30.30.40">
    <property type="entry name" value="SH3 Domains"/>
    <property type="match status" value="1"/>
</dbReference>
<evidence type="ECO:0000256" key="1">
    <source>
        <dbReference type="SAM" id="Phobius"/>
    </source>
</evidence>
<name>A0ABU3NRV7_9CHLR</name>
<evidence type="ECO:0000313" key="3">
    <source>
        <dbReference type="EMBL" id="MDT8899554.1"/>
    </source>
</evidence>
<comment type="caution">
    <text evidence="3">The sequence shown here is derived from an EMBL/GenBank/DDBJ whole genome shotgun (WGS) entry which is preliminary data.</text>
</comment>
<sequence>MRSDIFRAYLQRRYQAAGAVTPEQQLAVIDTLIEEARQGIVPIDTQHVARLDPQDPAVQAVLRGEDVVVSGRRTLKPQGDWRSRVSELPTSTKFLLLAVIGLLPSLFGLWLIFSGFSKPSSPSTPTDTAPLVLQVTPSGEATIIDQRSMIAPNSVQDMADVPVSLEIGDLRILLQPRSLDDDTGFGTRMTDWKPKGAEWLVGSRVRRVIAVPQTMLSPNSVTTGQPVTLRYQNGNLVSFVVTFVGKVSVDQIEVMRSNVPSLAIILVSDDPVWRYVLIAEQSDLILAATQAALPTPIPPKTAVTQRSVRLRDKPSLSAQVLRTLEPNTTVVIVPGQEAVSADNYVWVYVSVDGLNGWVVSNYLK</sequence>
<dbReference type="RefSeq" id="WP_315626337.1">
    <property type="nucleotide sequence ID" value="NZ_JAUHMF010000010.1"/>
</dbReference>
<protein>
    <submittedName>
        <fullName evidence="3">SH3 domain-containing protein</fullName>
    </submittedName>
</protein>
<gene>
    <name evidence="3" type="ORF">QYE77_14915</name>
</gene>
<proteinExistence type="predicted"/>
<keyword evidence="1" id="KW-0472">Membrane</keyword>
<dbReference type="EMBL" id="JAUHMF010000010">
    <property type="protein sequence ID" value="MDT8899554.1"/>
    <property type="molecule type" value="Genomic_DNA"/>
</dbReference>
<accession>A0ABU3NRV7</accession>
<reference evidence="3 4" key="1">
    <citation type="submission" date="2023-07" db="EMBL/GenBank/DDBJ databases">
        <title>Novel species of Thermanaerothrix with wide hydrolytic capabilities.</title>
        <authorList>
            <person name="Zayulina K.S."/>
            <person name="Podosokorskaya O.A."/>
            <person name="Elcheninov A.G."/>
        </authorList>
    </citation>
    <scope>NUCLEOTIDE SEQUENCE [LARGE SCALE GENOMIC DNA]</scope>
    <source>
        <strain evidence="3 4">4228-RoL</strain>
        <plasmid evidence="3">p4228-RoL</plasmid>
    </source>
</reference>
<keyword evidence="1" id="KW-1133">Transmembrane helix</keyword>
<dbReference type="Proteomes" id="UP001254165">
    <property type="component" value="Unassembled WGS sequence"/>
</dbReference>
<keyword evidence="3" id="KW-0614">Plasmid</keyword>
<organism evidence="3 4">
    <name type="scientific">Thermanaerothrix solaris</name>
    <dbReference type="NCBI Taxonomy" id="3058434"/>
    <lineage>
        <taxon>Bacteria</taxon>
        <taxon>Bacillati</taxon>
        <taxon>Chloroflexota</taxon>
        <taxon>Anaerolineae</taxon>
        <taxon>Anaerolineales</taxon>
        <taxon>Anaerolineaceae</taxon>
        <taxon>Thermanaerothrix</taxon>
    </lineage>
</organism>
<feature type="domain" description="SH3b" evidence="2">
    <location>
        <begin position="307"/>
        <end position="364"/>
    </location>
</feature>
<geneLocation type="plasmid" evidence="3">
    <name>p4228-RoL</name>
</geneLocation>
<dbReference type="InterPro" id="IPR003646">
    <property type="entry name" value="SH3-like_bac-type"/>
</dbReference>
<feature type="transmembrane region" description="Helical" evidence="1">
    <location>
        <begin position="94"/>
        <end position="113"/>
    </location>
</feature>
<keyword evidence="1" id="KW-0812">Transmembrane</keyword>
<keyword evidence="4" id="KW-1185">Reference proteome</keyword>
<evidence type="ECO:0000313" key="4">
    <source>
        <dbReference type="Proteomes" id="UP001254165"/>
    </source>
</evidence>
<dbReference type="Pfam" id="PF08239">
    <property type="entry name" value="SH3_3"/>
    <property type="match status" value="1"/>
</dbReference>